<organism evidence="1 2">
    <name type="scientific">Kickxella alabastrina</name>
    <dbReference type="NCBI Taxonomy" id="61397"/>
    <lineage>
        <taxon>Eukaryota</taxon>
        <taxon>Fungi</taxon>
        <taxon>Fungi incertae sedis</taxon>
        <taxon>Zoopagomycota</taxon>
        <taxon>Kickxellomycotina</taxon>
        <taxon>Kickxellomycetes</taxon>
        <taxon>Kickxellales</taxon>
        <taxon>Kickxellaceae</taxon>
        <taxon>Kickxella</taxon>
    </lineage>
</organism>
<gene>
    <name evidence="1" type="ORF">LPJ66_001006</name>
</gene>
<proteinExistence type="predicted"/>
<name>A0ACC1IUS9_9FUNG</name>
<comment type="caution">
    <text evidence="1">The sequence shown here is derived from an EMBL/GenBank/DDBJ whole genome shotgun (WGS) entry which is preliminary data.</text>
</comment>
<keyword evidence="2" id="KW-1185">Reference proteome</keyword>
<protein>
    <submittedName>
        <fullName evidence="1">Uncharacterized protein</fullName>
    </submittedName>
</protein>
<evidence type="ECO:0000313" key="1">
    <source>
        <dbReference type="EMBL" id="KAJ1901126.1"/>
    </source>
</evidence>
<dbReference type="Proteomes" id="UP001150581">
    <property type="component" value="Unassembled WGS sequence"/>
</dbReference>
<accession>A0ACC1IUS9</accession>
<reference evidence="1" key="1">
    <citation type="submission" date="2022-07" db="EMBL/GenBank/DDBJ databases">
        <title>Phylogenomic reconstructions and comparative analyses of Kickxellomycotina fungi.</title>
        <authorList>
            <person name="Reynolds N.K."/>
            <person name="Stajich J.E."/>
            <person name="Barry K."/>
            <person name="Grigoriev I.V."/>
            <person name="Crous P."/>
            <person name="Smith M.E."/>
        </authorList>
    </citation>
    <scope>NUCLEOTIDE SEQUENCE</scope>
    <source>
        <strain evidence="1">Benny 63K</strain>
    </source>
</reference>
<evidence type="ECO:0000313" key="2">
    <source>
        <dbReference type="Proteomes" id="UP001150581"/>
    </source>
</evidence>
<sequence>MLEILDPYNLRNNIQVTGITDYRVSVKIFMLPAAVDANNRPSSMYVKQALLCVEKQLGMVKIDELIVSFAEISANDEDAEDDDEDNEDRETGQLDSSPLESPVGSPLGVLPARTETSSTDSLETSPTAACPEGAITDMSRYVKVWRSLGKLRASGEALKIGISDVNKQQLEQLCRQSGITPDIVQVRMSGNEPQDQGPDDELRAYARERGMFVGAHADSPEMLNDWTFQTLATDFKINEKFPTTEVAPLGYKIDFMRPRWVASYSVMQTKRGLVANRGYIVMASSDCVLNPNRVPRKKYSV</sequence>
<dbReference type="EMBL" id="JANBPG010000043">
    <property type="protein sequence ID" value="KAJ1901126.1"/>
    <property type="molecule type" value="Genomic_DNA"/>
</dbReference>